<dbReference type="InterPro" id="IPR016024">
    <property type="entry name" value="ARM-type_fold"/>
</dbReference>
<proteinExistence type="predicted"/>
<protein>
    <recommendedName>
        <fullName evidence="1">Translation initiation factor eIF2B subunit epsilon</fullName>
    </recommendedName>
    <alternativeName>
        <fullName evidence="2">eIF2B GDP-GTP exchange factor subunit epsilon</fullName>
    </alternativeName>
</protein>
<dbReference type="PANTHER" id="PTHR45887:SF1">
    <property type="entry name" value="TRANSLATION INITIATION FACTOR EIF-2B SUBUNIT EPSILON"/>
    <property type="match status" value="1"/>
</dbReference>
<feature type="domain" description="W2" evidence="3">
    <location>
        <begin position="442"/>
        <end position="607"/>
    </location>
</feature>
<dbReference type="SUPFAM" id="SSF53448">
    <property type="entry name" value="Nucleotide-diphospho-sugar transferases"/>
    <property type="match status" value="1"/>
</dbReference>
<dbReference type="PROSITE" id="PS51363">
    <property type="entry name" value="W2"/>
    <property type="match status" value="1"/>
</dbReference>
<dbReference type="Gene3D" id="3.90.550.10">
    <property type="entry name" value="Spore Coat Polysaccharide Biosynthesis Protein SpsA, Chain A"/>
    <property type="match status" value="1"/>
</dbReference>
<dbReference type="VEuPathDB" id="PiroplasmaDB:BMR1_02g00335"/>
<reference evidence="4 5" key="3">
    <citation type="journal article" date="2016" name="Sci. Rep.">
        <title>Genome-wide diversity and gene expression profiling of Babesia microti isolates identify polymorphic genes that mediate host-pathogen interactions.</title>
        <authorList>
            <person name="Silva J.C."/>
            <person name="Cornillot E."/>
            <person name="McCracken C."/>
            <person name="Usmani-Brown S."/>
            <person name="Dwivedi A."/>
            <person name="Ifeonu O.O."/>
            <person name="Crabtree J."/>
            <person name="Gotia H.T."/>
            <person name="Virji A.Z."/>
            <person name="Reynes C."/>
            <person name="Colinge J."/>
            <person name="Kumar V."/>
            <person name="Lawres L."/>
            <person name="Pazzi J.E."/>
            <person name="Pablo J.V."/>
            <person name="Hung C."/>
            <person name="Brancato J."/>
            <person name="Kumari P."/>
            <person name="Orvis J."/>
            <person name="Tretina K."/>
            <person name="Chibucos M."/>
            <person name="Ott S."/>
            <person name="Sadzewicz L."/>
            <person name="Sengamalay N."/>
            <person name="Shetty A.C."/>
            <person name="Su Q."/>
            <person name="Tallon L."/>
            <person name="Fraser C.M."/>
            <person name="Frutos R."/>
            <person name="Molina D.M."/>
            <person name="Krause P.J."/>
            <person name="Ben Mamoun C."/>
        </authorList>
    </citation>
    <scope>NUCLEOTIDE SEQUENCE [LARGE SCALE GENOMIC DNA]</scope>
    <source>
        <strain evidence="4 5">RI</strain>
    </source>
</reference>
<dbReference type="Gene3D" id="1.25.40.180">
    <property type="match status" value="1"/>
</dbReference>
<dbReference type="GO" id="GO:0031369">
    <property type="term" value="F:translation initiation factor binding"/>
    <property type="evidence" value="ECO:0007669"/>
    <property type="project" value="TreeGrafter"/>
</dbReference>
<evidence type="ECO:0000256" key="2">
    <source>
        <dbReference type="ARBA" id="ARBA00044345"/>
    </source>
</evidence>
<dbReference type="GO" id="GO:0003743">
    <property type="term" value="F:translation initiation factor activity"/>
    <property type="evidence" value="ECO:0007669"/>
    <property type="project" value="UniProtKB-KW"/>
</dbReference>
<evidence type="ECO:0000256" key="1">
    <source>
        <dbReference type="ARBA" id="ARBA00044144"/>
    </source>
</evidence>
<reference evidence="4 5" key="2">
    <citation type="journal article" date="2013" name="PLoS ONE">
        <title>Whole genome mapping and re-organization of the nuclear and mitochondrial genomes of Babesia microti isolates.</title>
        <authorList>
            <person name="Cornillot E."/>
            <person name="Dassouli A."/>
            <person name="Garg A."/>
            <person name="Pachikara N."/>
            <person name="Randazzo S."/>
            <person name="Depoix D."/>
            <person name="Carcy B."/>
            <person name="Delbecq S."/>
            <person name="Frutos R."/>
            <person name="Silva J.C."/>
            <person name="Sutton R."/>
            <person name="Krause P.J."/>
            <person name="Mamoun C.B."/>
        </authorList>
    </citation>
    <scope>NUCLEOTIDE SEQUENCE [LARGE SCALE GENOMIC DNA]</scope>
    <source>
        <strain evidence="4 5">RI</strain>
    </source>
</reference>
<dbReference type="GeneID" id="24423857"/>
<dbReference type="InterPro" id="IPR029044">
    <property type="entry name" value="Nucleotide-diphossugar_trans"/>
</dbReference>
<name>A0A1R4A9X8_BABMR</name>
<dbReference type="InterPro" id="IPR051956">
    <property type="entry name" value="eIF2B_epsilon"/>
</dbReference>
<dbReference type="InterPro" id="IPR003307">
    <property type="entry name" value="W2_domain"/>
</dbReference>
<accession>A0A1R4A9X8</accession>
<keyword evidence="5" id="KW-1185">Reference proteome</keyword>
<gene>
    <name evidence="4" type="ORF">BMR1_02g00335</name>
</gene>
<dbReference type="PANTHER" id="PTHR45887">
    <property type="entry name" value="TRANSLATION INITIATION FACTOR EIF-2B SUBUNIT EPSILON"/>
    <property type="match status" value="1"/>
</dbReference>
<dbReference type="GO" id="GO:0005851">
    <property type="term" value="C:eukaryotic translation initiation factor 2B complex"/>
    <property type="evidence" value="ECO:0007669"/>
    <property type="project" value="TreeGrafter"/>
</dbReference>
<dbReference type="Gene3D" id="2.160.10.10">
    <property type="entry name" value="Hexapeptide repeat proteins"/>
    <property type="match status" value="1"/>
</dbReference>
<evidence type="ECO:0000313" key="5">
    <source>
        <dbReference type="Proteomes" id="UP000002899"/>
    </source>
</evidence>
<dbReference type="Proteomes" id="UP000002899">
    <property type="component" value="Chromosome II"/>
</dbReference>
<organism evidence="4 5">
    <name type="scientific">Babesia microti (strain RI)</name>
    <dbReference type="NCBI Taxonomy" id="1133968"/>
    <lineage>
        <taxon>Eukaryota</taxon>
        <taxon>Sar</taxon>
        <taxon>Alveolata</taxon>
        <taxon>Apicomplexa</taxon>
        <taxon>Aconoidasida</taxon>
        <taxon>Piroplasmida</taxon>
        <taxon>Babesiidae</taxon>
        <taxon>Babesia</taxon>
    </lineage>
</organism>
<dbReference type="KEGG" id="bmic:BMR1_02g00335"/>
<keyword evidence="4" id="KW-0648">Protein biosynthesis</keyword>
<dbReference type="OrthoDB" id="424572at2759"/>
<keyword evidence="4" id="KW-0396">Initiation factor</keyword>
<reference evidence="4 5" key="1">
    <citation type="journal article" date="2012" name="Nucleic Acids Res.">
        <title>Sequencing of the smallest Apicomplexan genome from the human pathogen Babesia microti.</title>
        <authorList>
            <person name="Cornillot E."/>
            <person name="Hadj-Kaddour K."/>
            <person name="Dassouli A."/>
            <person name="Noel B."/>
            <person name="Ranwez V."/>
            <person name="Vacherie B."/>
            <person name="Augagneur Y."/>
            <person name="Bres V."/>
            <person name="Duclos A."/>
            <person name="Randazzo S."/>
            <person name="Carcy B."/>
            <person name="Debierre-Grockiego F."/>
            <person name="Delbecq S."/>
            <person name="Moubri-Menage K."/>
            <person name="Shams-Eldin H."/>
            <person name="Usmani-Brown S."/>
            <person name="Bringaud F."/>
            <person name="Wincker P."/>
            <person name="Vivares C.P."/>
            <person name="Schwarz R.T."/>
            <person name="Schetters T.P."/>
            <person name="Krause P.J."/>
            <person name="Gorenflot A."/>
            <person name="Berry V."/>
            <person name="Barbe V."/>
            <person name="Ben Mamoun C."/>
        </authorList>
    </citation>
    <scope>NUCLEOTIDE SEQUENCE [LARGE SCALE GENOMIC DNA]</scope>
    <source>
        <strain evidence="4 5">RI</strain>
    </source>
</reference>
<sequence>MEAILILDDFDNSFHYFPEPTSPCLLPIGDNILIENLITWIKRTCVYSLTLVTSSSAIFSDFQQYLATINSSLKIHIIEIDKQSNCLGDFIRNISISLNLQNDFLLIYGNTYLCHDLDVPIKQHIDLKVKRPNLEATILLSKILPNESLRANNEQNIYITSTEGRILCYANLNADTKFGLGYEQLKKYKLGENYSLKLNYDLVNSGIIICTNKIVEKFKTSFDFKTIDDYILHVTNDELEYGEIFTYVLDKPIGSDCHTLSIADYNIYYQLFKLIPFTLDKFAKYNILSQLNGLTAEINGEIDDSTVKECKLSSTSTIISSWVYNCLIADNCHISNSVIFNSEIKSNVVISNCLVLGNCIFKQNTKISGIIVGSPFKVTDVQETEQNNPLAHFSLIGNRVDLRPPSIYSSIESSVSNNSLPSKVSNDYDDSMHHNTQGVRGTEDITEFEDEVFDMISDILTNPKYIQYSVLELKGLRLAYNVQNVHMIQALLYPIVNWLCTNYPDQSYWDKALDEAKICTIFAPFIEEEDKMAHFSAFSALLRVCNNENFERNSLRFCYVCEAFNSANLLNFDFLPEWYNELGGEEKVNSSLIEVRFKAFLEWLDEE</sequence>
<dbReference type="RefSeq" id="XP_021338016.1">
    <property type="nucleotide sequence ID" value="XM_021483049.1"/>
</dbReference>
<dbReference type="EMBL" id="FO082872">
    <property type="protein sequence ID" value="SJK85794.1"/>
    <property type="molecule type" value="Genomic_DNA"/>
</dbReference>
<dbReference type="GO" id="GO:0005085">
    <property type="term" value="F:guanyl-nucleotide exchange factor activity"/>
    <property type="evidence" value="ECO:0007669"/>
    <property type="project" value="TreeGrafter"/>
</dbReference>
<evidence type="ECO:0000313" key="4">
    <source>
        <dbReference type="EMBL" id="SJK85794.1"/>
    </source>
</evidence>
<dbReference type="AlphaFoldDB" id="A0A1R4A9X8"/>
<dbReference type="SUPFAM" id="SSF48371">
    <property type="entry name" value="ARM repeat"/>
    <property type="match status" value="1"/>
</dbReference>
<evidence type="ECO:0000259" key="3">
    <source>
        <dbReference type="PROSITE" id="PS51363"/>
    </source>
</evidence>